<comment type="caution">
    <text evidence="1">The sequence shown here is derived from an EMBL/GenBank/DDBJ whole genome shotgun (WGS) entry which is preliminary data.</text>
</comment>
<evidence type="ECO:0000313" key="1">
    <source>
        <dbReference type="EMBL" id="MCP2170091.1"/>
    </source>
</evidence>
<protein>
    <submittedName>
        <fullName evidence="1">Uncharacterized protein</fullName>
    </submittedName>
</protein>
<name>A0AAE3KJB8_9PSEU</name>
<dbReference type="EMBL" id="JAMTCK010000024">
    <property type="protein sequence ID" value="MCP2170091.1"/>
    <property type="molecule type" value="Genomic_DNA"/>
</dbReference>
<reference evidence="1" key="1">
    <citation type="submission" date="2022-06" db="EMBL/GenBank/DDBJ databases">
        <title>Genomic Encyclopedia of Archaeal and Bacterial Type Strains, Phase II (KMG-II): from individual species to whole genera.</title>
        <authorList>
            <person name="Goeker M."/>
        </authorList>
    </citation>
    <scope>NUCLEOTIDE SEQUENCE</scope>
    <source>
        <strain evidence="1">DSM 43935</strain>
    </source>
</reference>
<proteinExistence type="predicted"/>
<dbReference type="AlphaFoldDB" id="A0AAE3KJB8"/>
<sequence>MVSPRFAVGTPQRLGANCGRIIARSDTTPDKRVSATFSVTIRPSELSDKDTVERLAHTVAMLHPTAEVGAVKLPCGVAVLVTEDREVPEGVTLLATPRPASTVRQCHAIVPIPDRTAIADFSICTEDTEQWDDYVTLLATITFT</sequence>
<gene>
    <name evidence="1" type="ORF">LX83_006979</name>
</gene>
<evidence type="ECO:0000313" key="2">
    <source>
        <dbReference type="Proteomes" id="UP001206128"/>
    </source>
</evidence>
<keyword evidence="2" id="KW-1185">Reference proteome</keyword>
<dbReference type="Proteomes" id="UP001206128">
    <property type="component" value="Unassembled WGS sequence"/>
</dbReference>
<organism evidence="1 2">
    <name type="scientific">Goodfellowiella coeruleoviolacea</name>
    <dbReference type="NCBI Taxonomy" id="334858"/>
    <lineage>
        <taxon>Bacteria</taxon>
        <taxon>Bacillati</taxon>
        <taxon>Actinomycetota</taxon>
        <taxon>Actinomycetes</taxon>
        <taxon>Pseudonocardiales</taxon>
        <taxon>Pseudonocardiaceae</taxon>
        <taxon>Goodfellowiella</taxon>
    </lineage>
</organism>
<accession>A0AAE3KJB8</accession>